<feature type="transmembrane region" description="Helical" evidence="1">
    <location>
        <begin position="237"/>
        <end position="257"/>
    </location>
</feature>
<evidence type="ECO:0008006" key="4">
    <source>
        <dbReference type="Google" id="ProtNLM"/>
    </source>
</evidence>
<comment type="caution">
    <text evidence="2">The sequence shown here is derived from an EMBL/GenBank/DDBJ whole genome shotgun (WGS) entry which is preliminary data.</text>
</comment>
<evidence type="ECO:0000313" key="2">
    <source>
        <dbReference type="EMBL" id="PNV68294.1"/>
    </source>
</evidence>
<evidence type="ECO:0000256" key="1">
    <source>
        <dbReference type="SAM" id="Phobius"/>
    </source>
</evidence>
<name>A0A2K2UDC4_9ACTN</name>
<sequence>MEAVNMELQWPLVVFTTFICLSAGTFGFISVASMKKEYARIQLPGLITAFAALVIGGLASVLHLQTPARYFGQFGNITSGINQELIALGLVAITMVVYFVRLRRKGDVGRAVKVVSALLSVVLVLVMSHSYMMASMPAWNTILLPLYYLLDAASLGALVMALLMAVCTEDDTACSKAIVVAIAAVVLLALAVVAFAVFFCSLAGAGYTQAMHVDLLTVPPVDPASIGERMLSGDLAMLFWGGVVAVGLVLPLAALVVSRKAPRASVGATATAVVLVLLGGLAFRALLYCAGASLLVY</sequence>
<dbReference type="GO" id="GO:0005886">
    <property type="term" value="C:plasma membrane"/>
    <property type="evidence" value="ECO:0007669"/>
    <property type="project" value="TreeGrafter"/>
</dbReference>
<evidence type="ECO:0000313" key="3">
    <source>
        <dbReference type="Proteomes" id="UP000236197"/>
    </source>
</evidence>
<keyword evidence="3" id="KW-1185">Reference proteome</keyword>
<accession>A0A2K2UDC4</accession>
<organism evidence="2 3">
    <name type="scientific">Enteroscipio rubneri</name>
    <dbReference type="NCBI Taxonomy" id="2070686"/>
    <lineage>
        <taxon>Bacteria</taxon>
        <taxon>Bacillati</taxon>
        <taxon>Actinomycetota</taxon>
        <taxon>Coriobacteriia</taxon>
        <taxon>Eggerthellales</taxon>
        <taxon>Eggerthellaceae</taxon>
        <taxon>Enteroscipio</taxon>
    </lineage>
</organism>
<dbReference type="AlphaFoldDB" id="A0A2K2UDC4"/>
<feature type="transmembrane region" description="Helical" evidence="1">
    <location>
        <begin position="43"/>
        <end position="65"/>
    </location>
</feature>
<keyword evidence="1" id="KW-0812">Transmembrane</keyword>
<dbReference type="Proteomes" id="UP000236197">
    <property type="component" value="Unassembled WGS sequence"/>
</dbReference>
<dbReference type="InterPro" id="IPR007059">
    <property type="entry name" value="DmsC"/>
</dbReference>
<dbReference type="GO" id="GO:0009389">
    <property type="term" value="F:dimethyl sulfoxide reductase activity"/>
    <property type="evidence" value="ECO:0007669"/>
    <property type="project" value="TreeGrafter"/>
</dbReference>
<dbReference type="PANTHER" id="PTHR38095:SF2">
    <property type="entry name" value="ANAEROBIC DIMETHYL SULFOXIDE REDUCTASE CHAIN C"/>
    <property type="match status" value="1"/>
</dbReference>
<feature type="transmembrane region" description="Helical" evidence="1">
    <location>
        <begin position="85"/>
        <end position="102"/>
    </location>
</feature>
<dbReference type="GO" id="GO:0009390">
    <property type="term" value="C:dimethyl sulfoxide reductase complex"/>
    <property type="evidence" value="ECO:0007669"/>
    <property type="project" value="TreeGrafter"/>
</dbReference>
<feature type="transmembrane region" description="Helical" evidence="1">
    <location>
        <begin position="146"/>
        <end position="166"/>
    </location>
</feature>
<gene>
    <name evidence="2" type="ORF">C2L71_03275</name>
</gene>
<proteinExistence type="predicted"/>
<dbReference type="Pfam" id="PF04976">
    <property type="entry name" value="DmsC"/>
    <property type="match status" value="1"/>
</dbReference>
<dbReference type="PANTHER" id="PTHR38095">
    <property type="entry name" value="ANAEROBIC DIMETHYL SULFOXIDE REDUCTASE CHAIN YNFH"/>
    <property type="match status" value="1"/>
</dbReference>
<dbReference type="Gene3D" id="1.20.1630.10">
    <property type="entry name" value="Formate dehydrogenase/DMSO reductase domain"/>
    <property type="match status" value="1"/>
</dbReference>
<feature type="transmembrane region" description="Helical" evidence="1">
    <location>
        <begin position="269"/>
        <end position="296"/>
    </location>
</feature>
<dbReference type="EMBL" id="PPEK01000002">
    <property type="protein sequence ID" value="PNV68294.1"/>
    <property type="molecule type" value="Genomic_DNA"/>
</dbReference>
<keyword evidence="1" id="KW-1133">Transmembrane helix</keyword>
<dbReference type="GO" id="GO:0019645">
    <property type="term" value="P:anaerobic electron transport chain"/>
    <property type="evidence" value="ECO:0007669"/>
    <property type="project" value="InterPro"/>
</dbReference>
<feature type="transmembrane region" description="Helical" evidence="1">
    <location>
        <begin position="12"/>
        <end position="31"/>
    </location>
</feature>
<keyword evidence="1" id="KW-0472">Membrane</keyword>
<feature type="transmembrane region" description="Helical" evidence="1">
    <location>
        <begin position="114"/>
        <end position="134"/>
    </location>
</feature>
<feature type="transmembrane region" description="Helical" evidence="1">
    <location>
        <begin position="178"/>
        <end position="207"/>
    </location>
</feature>
<protein>
    <recommendedName>
        <fullName evidence="4">DMSO reductase</fullName>
    </recommendedName>
</protein>
<reference evidence="3" key="1">
    <citation type="submission" date="2018-01" db="EMBL/GenBank/DDBJ databases">
        <title>Rubneribacter badeniensis gen. nov., sp. nov., and Colonibacter rubneri, gen. nov., sp. nov., WGS of new members of the Eggerthellaceae.</title>
        <authorList>
            <person name="Danylec N."/>
            <person name="Stoll D.A."/>
            <person name="Doetsch A."/>
            <person name="Kulling S.E."/>
            <person name="Huch M."/>
        </authorList>
    </citation>
    <scope>NUCLEOTIDE SEQUENCE [LARGE SCALE GENOMIC DNA]</scope>
    <source>
        <strain evidence="3">ResAG-96</strain>
    </source>
</reference>